<keyword evidence="2" id="KW-1185">Reference proteome</keyword>
<reference evidence="1 2" key="1">
    <citation type="journal article" date="2012" name="J. Bacteriol.">
        <title>Draft Genome Sequence of Oceaniovalibus guishaninsula JLT2003T.</title>
        <authorList>
            <person name="Tang K."/>
            <person name="Liu K."/>
            <person name="Jiao N."/>
        </authorList>
    </citation>
    <scope>NUCLEOTIDE SEQUENCE [LARGE SCALE GENOMIC DNA]</scope>
    <source>
        <strain evidence="1 2">JLT2003</strain>
    </source>
</reference>
<accession>K2HLR9</accession>
<dbReference type="Proteomes" id="UP000006765">
    <property type="component" value="Unassembled WGS sequence"/>
</dbReference>
<dbReference type="AlphaFoldDB" id="K2HLR9"/>
<name>K2HLR9_9RHOB</name>
<dbReference type="STRING" id="1231392.OCGS_2183"/>
<proteinExistence type="predicted"/>
<dbReference type="EMBL" id="AMGO01000047">
    <property type="protein sequence ID" value="EKE43849.1"/>
    <property type="molecule type" value="Genomic_DNA"/>
</dbReference>
<evidence type="ECO:0000313" key="1">
    <source>
        <dbReference type="EMBL" id="EKE43849.1"/>
    </source>
</evidence>
<evidence type="ECO:0000313" key="2">
    <source>
        <dbReference type="Proteomes" id="UP000006765"/>
    </source>
</evidence>
<dbReference type="RefSeq" id="WP_007427335.1">
    <property type="nucleotide sequence ID" value="NZ_AMGO01000047.1"/>
</dbReference>
<protein>
    <submittedName>
        <fullName evidence="1">Uncharacterized protein</fullName>
    </submittedName>
</protein>
<sequence length="163" mass="17055">MTLPKADWSGAKCLLVAHVGPMTEAAALGPALKALALWAESRRSRLVGLWPGQPPLTGFTDRDLLHVGPGPIDLHGERPQGAILLSDPGQSVLDLAFALHLAGIPRRAGIAAEFGGSALTDPVAPPDLPLPERHLAVLGALGLWARQDARIGRETTIRRAAGT</sequence>
<dbReference type="OrthoDB" id="70373at2"/>
<organism evidence="1 2">
    <name type="scientific">Oceaniovalibus guishaninsula JLT2003</name>
    <dbReference type="NCBI Taxonomy" id="1231392"/>
    <lineage>
        <taxon>Bacteria</taxon>
        <taxon>Pseudomonadati</taxon>
        <taxon>Pseudomonadota</taxon>
        <taxon>Alphaproteobacteria</taxon>
        <taxon>Rhodobacterales</taxon>
        <taxon>Roseobacteraceae</taxon>
        <taxon>Oceaniovalibus</taxon>
    </lineage>
</organism>
<comment type="caution">
    <text evidence="1">The sequence shown here is derived from an EMBL/GenBank/DDBJ whole genome shotgun (WGS) entry which is preliminary data.</text>
</comment>
<gene>
    <name evidence="1" type="ORF">OCGS_2183</name>
</gene>